<sequence>MFNYTIKYTAENSYENPVFESYWQFMVTPEKNATQELTSSTFAVSGDCPIEKSINGYNFETTRIHTKKPFNTIKFEAVFKLTKSKVDPIKVNPEFTIAEEYEAISTLDFKVDYEAYLNTTELTTLPKGECDTCIFNFETSKSVLDNVKQLNAWVYNNITFNAEEAATETPLTEVLEKKHGASSDFVHLFCALSRLNKIPARYVSGYLHQGDGFFGDSEMSAWAEVFVPNLGWVGFDPANNILADHNHVKVAHGRDYNDCAPLKQVLFAYGKKVSNHKVEVTYEQ</sequence>
<dbReference type="InterPro" id="IPR038765">
    <property type="entry name" value="Papain-like_cys_pep_sf"/>
</dbReference>
<protein>
    <submittedName>
        <fullName evidence="2">Transglutaminase family protein</fullName>
    </submittedName>
</protein>
<keyword evidence="3" id="KW-1185">Reference proteome</keyword>
<dbReference type="EMBL" id="CP041637">
    <property type="protein sequence ID" value="QDO93379.1"/>
    <property type="molecule type" value="Genomic_DNA"/>
</dbReference>
<dbReference type="SMART" id="SM00460">
    <property type="entry name" value="TGc"/>
    <property type="match status" value="1"/>
</dbReference>
<organism evidence="2 3">
    <name type="scientific">Formosa sediminum</name>
    <dbReference type="NCBI Taxonomy" id="2594004"/>
    <lineage>
        <taxon>Bacteria</taxon>
        <taxon>Pseudomonadati</taxon>
        <taxon>Bacteroidota</taxon>
        <taxon>Flavobacteriia</taxon>
        <taxon>Flavobacteriales</taxon>
        <taxon>Flavobacteriaceae</taxon>
        <taxon>Formosa</taxon>
    </lineage>
</organism>
<dbReference type="AlphaFoldDB" id="A0A516GPE7"/>
<dbReference type="InterPro" id="IPR002931">
    <property type="entry name" value="Transglutaminase-like"/>
</dbReference>
<accession>A0A516GPE7</accession>
<dbReference type="PANTHER" id="PTHR33490:SF7">
    <property type="entry name" value="BLR2979 PROTEIN"/>
    <property type="match status" value="1"/>
</dbReference>
<dbReference type="Proteomes" id="UP000319209">
    <property type="component" value="Chromosome"/>
</dbReference>
<gene>
    <name evidence="2" type="ORF">FNB79_05110</name>
</gene>
<reference evidence="2 3" key="1">
    <citation type="submission" date="2019-07" db="EMBL/GenBank/DDBJ databases">
        <title>Genome sequencing for Formosa sp. PS13.</title>
        <authorList>
            <person name="Park S.-J."/>
        </authorList>
    </citation>
    <scope>NUCLEOTIDE SEQUENCE [LARGE SCALE GENOMIC DNA]</scope>
    <source>
        <strain evidence="2 3">PS13</strain>
    </source>
</reference>
<name>A0A516GPE7_9FLAO</name>
<dbReference type="KEGG" id="fop:FNB79_05110"/>
<evidence type="ECO:0000259" key="1">
    <source>
        <dbReference type="SMART" id="SM00460"/>
    </source>
</evidence>
<evidence type="ECO:0000313" key="3">
    <source>
        <dbReference type="Proteomes" id="UP000319209"/>
    </source>
</evidence>
<evidence type="ECO:0000313" key="2">
    <source>
        <dbReference type="EMBL" id="QDO93379.1"/>
    </source>
</evidence>
<dbReference type="OrthoDB" id="9804872at2"/>
<dbReference type="Gene3D" id="3.10.620.30">
    <property type="match status" value="1"/>
</dbReference>
<dbReference type="Pfam" id="PF01841">
    <property type="entry name" value="Transglut_core"/>
    <property type="match status" value="1"/>
</dbReference>
<dbReference type="SUPFAM" id="SSF54001">
    <property type="entry name" value="Cysteine proteinases"/>
    <property type="match status" value="1"/>
</dbReference>
<feature type="domain" description="Transglutaminase-like" evidence="1">
    <location>
        <begin position="174"/>
        <end position="239"/>
    </location>
</feature>
<dbReference type="PANTHER" id="PTHR33490">
    <property type="entry name" value="BLR5614 PROTEIN-RELATED"/>
    <property type="match status" value="1"/>
</dbReference>
<proteinExistence type="predicted"/>
<dbReference type="RefSeq" id="WP_143380283.1">
    <property type="nucleotide sequence ID" value="NZ_CP041637.1"/>
</dbReference>